<evidence type="ECO:0000313" key="1">
    <source>
        <dbReference type="EMBL" id="KFG75652.1"/>
    </source>
</evidence>
<proteinExistence type="predicted"/>
<dbReference type="EMBL" id="JNFQ01000001">
    <property type="protein sequence ID" value="KFG75652.1"/>
    <property type="molecule type" value="Genomic_DNA"/>
</dbReference>
<dbReference type="STRING" id="1915400.FM21_05870"/>
<keyword evidence="2" id="KW-1185">Reference proteome</keyword>
<organism evidence="1 2">
    <name type="scientific">Streptomyces mutabilis</name>
    <dbReference type="NCBI Taxonomy" id="67332"/>
    <lineage>
        <taxon>Bacteria</taxon>
        <taxon>Bacillati</taxon>
        <taxon>Actinomycetota</taxon>
        <taxon>Actinomycetes</taxon>
        <taxon>Kitasatosporales</taxon>
        <taxon>Streptomycetaceae</taxon>
        <taxon>Streptomyces</taxon>
    </lineage>
</organism>
<dbReference type="HOGENOM" id="CLU_1795407_0_0_11"/>
<name>A0A086N3D4_9ACTN</name>
<evidence type="ECO:0000313" key="2">
    <source>
        <dbReference type="Proteomes" id="UP000029095"/>
    </source>
</evidence>
<comment type="caution">
    <text evidence="1">The sequence shown here is derived from an EMBL/GenBank/DDBJ whole genome shotgun (WGS) entry which is preliminary data.</text>
</comment>
<sequence length="144" mass="14908">MMAETAAIPSTLLDADRAATDPAAADQRARTLVGSVEANAVATAETAIGAALYAAHSGPDRNPAPGVRIGRAANAVQDVTARARAANTGLPLSDAYLHQFHHAAEQWRQHARAEALAAGGDEDQADRFALATMRALVRAMEAGQ</sequence>
<protein>
    <submittedName>
        <fullName evidence="1">Uncharacterized protein</fullName>
    </submittedName>
</protein>
<dbReference type="Proteomes" id="UP000029095">
    <property type="component" value="Unassembled WGS sequence"/>
</dbReference>
<reference evidence="1 2" key="1">
    <citation type="submission" date="2014-05" db="EMBL/GenBank/DDBJ databases">
        <title>Complete genome sequence of the Streptomyces mutabilis TRM45540.</title>
        <authorList>
            <person name="Luo X."/>
            <person name="Zhang L."/>
        </authorList>
    </citation>
    <scope>NUCLEOTIDE SEQUENCE [LARGE SCALE GENOMIC DNA]</scope>
    <source>
        <strain evidence="1 2">TRM45540</strain>
    </source>
</reference>
<accession>A0A086N3D4</accession>
<gene>
    <name evidence="1" type="ORF">FM21_05870</name>
</gene>
<dbReference type="AlphaFoldDB" id="A0A086N3D4"/>